<dbReference type="AlphaFoldDB" id="A0A5C6AZ27"/>
<reference evidence="6 7" key="1">
    <citation type="submission" date="2019-02" db="EMBL/GenBank/DDBJ databases">
        <title>Deep-cultivation of Planctomycetes and their phenomic and genomic characterization uncovers novel biology.</title>
        <authorList>
            <person name="Wiegand S."/>
            <person name="Jogler M."/>
            <person name="Boedeker C."/>
            <person name="Pinto D."/>
            <person name="Vollmers J."/>
            <person name="Rivas-Marin E."/>
            <person name="Kohn T."/>
            <person name="Peeters S.H."/>
            <person name="Heuer A."/>
            <person name="Rast P."/>
            <person name="Oberbeckmann S."/>
            <person name="Bunk B."/>
            <person name="Jeske O."/>
            <person name="Meyerdierks A."/>
            <person name="Storesund J.E."/>
            <person name="Kallscheuer N."/>
            <person name="Luecker S."/>
            <person name="Lage O.M."/>
            <person name="Pohl T."/>
            <person name="Merkel B.J."/>
            <person name="Hornburger P."/>
            <person name="Mueller R.-W."/>
            <person name="Bruemmer F."/>
            <person name="Labrenz M."/>
            <person name="Spormann A.M."/>
            <person name="Op Den Camp H."/>
            <person name="Overmann J."/>
            <person name="Amann R."/>
            <person name="Jetten M.S.M."/>
            <person name="Mascher T."/>
            <person name="Medema M.H."/>
            <person name="Devos D.P."/>
            <person name="Kaster A.-K."/>
            <person name="Ovreas L."/>
            <person name="Rohde M."/>
            <person name="Galperin M.Y."/>
            <person name="Jogler C."/>
        </authorList>
    </citation>
    <scope>NUCLEOTIDE SEQUENCE [LARGE SCALE GENOMIC DNA]</scope>
    <source>
        <strain evidence="6 7">Pla52n</strain>
    </source>
</reference>
<dbReference type="Gene3D" id="3.40.50.410">
    <property type="entry name" value="von Willebrand factor, type A domain"/>
    <property type="match status" value="1"/>
</dbReference>
<evidence type="ECO:0000313" key="6">
    <source>
        <dbReference type="EMBL" id="TWU04671.1"/>
    </source>
</evidence>
<evidence type="ECO:0000256" key="2">
    <source>
        <dbReference type="ARBA" id="ARBA00022692"/>
    </source>
</evidence>
<protein>
    <submittedName>
        <fullName evidence="6">von Willebrand factor type A domain protein</fullName>
    </submittedName>
</protein>
<dbReference type="PANTHER" id="PTHR22550">
    <property type="entry name" value="SPORE GERMINATION PROTEIN"/>
    <property type="match status" value="1"/>
</dbReference>
<proteinExistence type="predicted"/>
<dbReference type="Proteomes" id="UP000320176">
    <property type="component" value="Unassembled WGS sequence"/>
</dbReference>
<gene>
    <name evidence="6" type="ORF">Pla52n_27130</name>
</gene>
<dbReference type="PANTHER" id="PTHR22550:SF5">
    <property type="entry name" value="LEUCINE ZIPPER PROTEIN 4"/>
    <property type="match status" value="1"/>
</dbReference>
<dbReference type="Pfam" id="PF00092">
    <property type="entry name" value="VWA"/>
    <property type="match status" value="1"/>
</dbReference>
<comment type="caution">
    <text evidence="6">The sequence shown here is derived from an EMBL/GenBank/DDBJ whole genome shotgun (WGS) entry which is preliminary data.</text>
</comment>
<dbReference type="EMBL" id="SJPN01000003">
    <property type="protein sequence ID" value="TWU04671.1"/>
    <property type="molecule type" value="Genomic_DNA"/>
</dbReference>
<evidence type="ECO:0000259" key="5">
    <source>
        <dbReference type="PROSITE" id="PS50234"/>
    </source>
</evidence>
<dbReference type="PROSITE" id="PS50234">
    <property type="entry name" value="VWFA"/>
    <property type="match status" value="1"/>
</dbReference>
<dbReference type="SMART" id="SM00327">
    <property type="entry name" value="VWA"/>
    <property type="match status" value="1"/>
</dbReference>
<feature type="domain" description="VWFA" evidence="5">
    <location>
        <begin position="181"/>
        <end position="357"/>
    </location>
</feature>
<dbReference type="SUPFAM" id="SSF53300">
    <property type="entry name" value="vWA-like"/>
    <property type="match status" value="1"/>
</dbReference>
<keyword evidence="2" id="KW-0812">Transmembrane</keyword>
<evidence type="ECO:0000256" key="3">
    <source>
        <dbReference type="ARBA" id="ARBA00022989"/>
    </source>
</evidence>
<sequence>MMDSKNMFQSTDTVPAKQCRLRKNQHARSRRGAMLIVILVLLVGFLATVAFSVDVAQMHLARTELRSATDAAAKAAAIELSRTFDVNEAIRLGTEIAAENTVNGDPLLLAGGDFSFGRSEADRNGRFVFSAGVTPNNTVRVNGRRTAGSPSGPIPLLFGNVMGFSEFEPEAIAAATYIERDVVLVIDRSGSMAGRKYLDLIGALQIFADALNQTPVEERVGLASYSNRGSQDVQLTTDLSQIANALLRLIPAGTTSISRGMSEGKAIMDRSRNADFVERTMIVMTDGLHNTGPEPRGVATQLANDRVTIHTITFGADADQRRMREIAQIGGGKHFHALSAAELRAAYREIALTLSTVITE</sequence>
<accession>A0A5C6AZ27</accession>
<keyword evidence="4" id="KW-0472">Membrane</keyword>
<organism evidence="6 7">
    <name type="scientific">Stieleria varia</name>
    <dbReference type="NCBI Taxonomy" id="2528005"/>
    <lineage>
        <taxon>Bacteria</taxon>
        <taxon>Pseudomonadati</taxon>
        <taxon>Planctomycetota</taxon>
        <taxon>Planctomycetia</taxon>
        <taxon>Pirellulales</taxon>
        <taxon>Pirellulaceae</taxon>
        <taxon>Stieleria</taxon>
    </lineage>
</organism>
<dbReference type="Pfam" id="PF13400">
    <property type="entry name" value="Tad"/>
    <property type="match status" value="1"/>
</dbReference>
<dbReference type="InterPro" id="IPR050768">
    <property type="entry name" value="UPF0353/GerABKA_families"/>
</dbReference>
<dbReference type="InterPro" id="IPR028087">
    <property type="entry name" value="Tad_N"/>
</dbReference>
<keyword evidence="3" id="KW-1133">Transmembrane helix</keyword>
<evidence type="ECO:0000256" key="4">
    <source>
        <dbReference type="ARBA" id="ARBA00023136"/>
    </source>
</evidence>
<dbReference type="InterPro" id="IPR036465">
    <property type="entry name" value="vWFA_dom_sf"/>
</dbReference>
<name>A0A5C6AZ27_9BACT</name>
<dbReference type="CDD" id="cd00198">
    <property type="entry name" value="vWFA"/>
    <property type="match status" value="1"/>
</dbReference>
<evidence type="ECO:0000313" key="7">
    <source>
        <dbReference type="Proteomes" id="UP000320176"/>
    </source>
</evidence>
<keyword evidence="1" id="KW-1003">Cell membrane</keyword>
<evidence type="ECO:0000256" key="1">
    <source>
        <dbReference type="ARBA" id="ARBA00022475"/>
    </source>
</evidence>
<dbReference type="InterPro" id="IPR002035">
    <property type="entry name" value="VWF_A"/>
</dbReference>
<keyword evidence="7" id="KW-1185">Reference proteome</keyword>